<accession>A0A7S2VNU4</accession>
<dbReference type="EMBL" id="HBGW01094006">
    <property type="protein sequence ID" value="CAD9641829.1"/>
    <property type="molecule type" value="Transcribed_RNA"/>
</dbReference>
<protein>
    <recommendedName>
        <fullName evidence="3">Calcineurin-like phosphoesterase domain-containing protein</fullName>
    </recommendedName>
</protein>
<dbReference type="Gene3D" id="3.60.21.10">
    <property type="match status" value="1"/>
</dbReference>
<proteinExistence type="predicted"/>
<keyword evidence="2" id="KW-0378">Hydrolase</keyword>
<dbReference type="InterPro" id="IPR051558">
    <property type="entry name" value="Metallophosphoesterase_PAP"/>
</dbReference>
<keyword evidence="1" id="KW-0732">Signal</keyword>
<reference evidence="4" key="1">
    <citation type="submission" date="2021-01" db="EMBL/GenBank/DDBJ databases">
        <authorList>
            <person name="Corre E."/>
            <person name="Pelletier E."/>
            <person name="Niang G."/>
            <person name="Scheremetjew M."/>
            <person name="Finn R."/>
            <person name="Kale V."/>
            <person name="Holt S."/>
            <person name="Cochrane G."/>
            <person name="Meng A."/>
            <person name="Brown T."/>
            <person name="Cohen L."/>
        </authorList>
    </citation>
    <scope>NUCLEOTIDE SEQUENCE</scope>
    <source>
        <strain evidence="4">RCC3387</strain>
    </source>
</reference>
<dbReference type="GO" id="GO:0016787">
    <property type="term" value="F:hydrolase activity"/>
    <property type="evidence" value="ECO:0007669"/>
    <property type="project" value="UniProtKB-KW"/>
</dbReference>
<dbReference type="AlphaFoldDB" id="A0A7S2VNU4"/>
<evidence type="ECO:0000259" key="3">
    <source>
        <dbReference type="Pfam" id="PF00149"/>
    </source>
</evidence>
<feature type="domain" description="Calcineurin-like phosphoesterase" evidence="3">
    <location>
        <begin position="95"/>
        <end position="316"/>
    </location>
</feature>
<dbReference type="PANTHER" id="PTHR10161">
    <property type="entry name" value="TARTRATE-RESISTANT ACID PHOSPHATASE TYPE 5"/>
    <property type="match status" value="1"/>
</dbReference>
<evidence type="ECO:0000313" key="4">
    <source>
        <dbReference type="EMBL" id="CAD9641829.1"/>
    </source>
</evidence>
<dbReference type="InterPro" id="IPR004843">
    <property type="entry name" value="Calcineurin-like_PHP"/>
</dbReference>
<dbReference type="Pfam" id="PF00149">
    <property type="entry name" value="Metallophos"/>
    <property type="match status" value="1"/>
</dbReference>
<evidence type="ECO:0000256" key="2">
    <source>
        <dbReference type="ARBA" id="ARBA00022801"/>
    </source>
</evidence>
<evidence type="ECO:0000256" key="1">
    <source>
        <dbReference type="ARBA" id="ARBA00022729"/>
    </source>
</evidence>
<dbReference type="PANTHER" id="PTHR10161:SF14">
    <property type="entry name" value="TARTRATE-RESISTANT ACID PHOSPHATASE TYPE 5"/>
    <property type="match status" value="1"/>
</dbReference>
<name>A0A7S2VNU4_9DINO</name>
<organism evidence="4">
    <name type="scientific">Zooxanthella nutricula</name>
    <dbReference type="NCBI Taxonomy" id="1333877"/>
    <lineage>
        <taxon>Eukaryota</taxon>
        <taxon>Sar</taxon>
        <taxon>Alveolata</taxon>
        <taxon>Dinophyceae</taxon>
        <taxon>Peridiniales</taxon>
        <taxon>Peridiniales incertae sedis</taxon>
        <taxon>Zooxanthella</taxon>
    </lineage>
</organism>
<gene>
    <name evidence="4" type="ORF">BRAN1462_LOCUS59651</name>
</gene>
<dbReference type="InterPro" id="IPR029052">
    <property type="entry name" value="Metallo-depent_PP-like"/>
</dbReference>
<sequence>MHIFAIGDWGGMDGSLKPIEGRPYVVAYSWGAKPGPSVFPRTRWNLKHSKELCSHKQFIACFNSKGSGHDCPASCGYVKGVDDQPQQLVASALRERSGLNAPDFLLNVGDNFYWGGIEKNCGTPMSQISYTAHHQFNQIYESVYGGGGLDGKPWFSVLGNHDWGGRQFNNGWDQQIAYTWASNRWVMPAPYYSARVEYPDLGFSVDLFMADSNFNDAKEPSKDSEHNICGSAHNPPDANCGAIGGPESIESCPQYFQDLWSEQKQWLTEKMGQSDADWQIMVTHFPCGEDGENQAFYRRLHQQYGLDLLVTGHRHDQELWTPDMTFKNFMGGLTCFVTGGGGGITSEATPDPDDTKDWYGEGQYGFYDLTISKEKILITSINYDGEELKTATVYPK</sequence>
<dbReference type="SUPFAM" id="SSF56300">
    <property type="entry name" value="Metallo-dependent phosphatases"/>
    <property type="match status" value="1"/>
</dbReference>